<keyword evidence="2" id="KW-1185">Reference proteome</keyword>
<evidence type="ECO:0000313" key="1">
    <source>
        <dbReference type="EMBL" id="KAF3686922.1"/>
    </source>
</evidence>
<sequence>MFNWFPTQNVASEQTTEQQEAVTTPRAQLVVAPFVFISNTLPSNYDCWWKLLGHCVVNMIIC</sequence>
<dbReference type="AlphaFoldDB" id="A0A6G1P9L4"/>
<evidence type="ECO:0000313" key="2">
    <source>
        <dbReference type="Proteomes" id="UP000503349"/>
    </source>
</evidence>
<reference evidence="2" key="2">
    <citation type="submission" date="2019-02" db="EMBL/GenBank/DDBJ databases">
        <title>Opniocepnalus argus Var Kimnra genome.</title>
        <authorList>
            <person name="Zhou C."/>
            <person name="Xiao S."/>
        </authorList>
    </citation>
    <scope>NUCLEOTIDE SEQUENCE [LARGE SCALE GENOMIC DNA]</scope>
</reference>
<accession>A0A6G1P9L4</accession>
<reference evidence="1 2" key="1">
    <citation type="submission" date="2019-02" db="EMBL/GenBank/DDBJ databases">
        <title>Opniocepnalus argus genome.</title>
        <authorList>
            <person name="Zhou C."/>
            <person name="Xiao S."/>
        </authorList>
    </citation>
    <scope>NUCLEOTIDE SEQUENCE [LARGE SCALE GENOMIC DNA]</scope>
    <source>
        <strain evidence="1">OARG1902GOOAL</strain>
        <tissue evidence="1">Muscle</tissue>
    </source>
</reference>
<proteinExistence type="predicted"/>
<dbReference type="EMBL" id="CM015713">
    <property type="protein sequence ID" value="KAF3686922.1"/>
    <property type="molecule type" value="Genomic_DNA"/>
</dbReference>
<organism evidence="1 2">
    <name type="scientific">Channa argus</name>
    <name type="common">Northern snakehead</name>
    <name type="synonym">Ophicephalus argus</name>
    <dbReference type="NCBI Taxonomy" id="215402"/>
    <lineage>
        <taxon>Eukaryota</taxon>
        <taxon>Metazoa</taxon>
        <taxon>Chordata</taxon>
        <taxon>Craniata</taxon>
        <taxon>Vertebrata</taxon>
        <taxon>Euteleostomi</taxon>
        <taxon>Actinopterygii</taxon>
        <taxon>Neopterygii</taxon>
        <taxon>Teleostei</taxon>
        <taxon>Neoteleostei</taxon>
        <taxon>Acanthomorphata</taxon>
        <taxon>Anabantaria</taxon>
        <taxon>Anabantiformes</taxon>
        <taxon>Channoidei</taxon>
        <taxon>Channidae</taxon>
        <taxon>Channa</taxon>
    </lineage>
</organism>
<gene>
    <name evidence="1" type="ORF">EXN66_Car002594</name>
</gene>
<dbReference type="Proteomes" id="UP000503349">
    <property type="component" value="Chromosome 2"/>
</dbReference>
<name>A0A6G1P9L4_CHAAH</name>
<protein>
    <submittedName>
        <fullName evidence="1">Uncharacterized protein</fullName>
    </submittedName>
</protein>